<dbReference type="Proteomes" id="UP001164539">
    <property type="component" value="Chromosome 9"/>
</dbReference>
<keyword evidence="2" id="KW-1185">Reference proteome</keyword>
<evidence type="ECO:0000313" key="1">
    <source>
        <dbReference type="EMBL" id="KAJ4709887.1"/>
    </source>
</evidence>
<sequence length="238" mass="27133">MAHFPYLFFFLISHLFVLSLAQEERIFDPNCGSFSCGNQNINFPFSNRTHPECGFCVLDDCHKSIQKIQLEKDGPWYNITSISQDNTVIISDQVFQNRLNSRSCESFKNFTLPNTPLISFEILSNLTLFKCPRTLDSRMSTNFNLSCDDFIIFYNHPNENLPSLPPQCSLIQLPANMSTPKYSDSFNLLTGVFSVKLHADWRARRECQRCSKGGGQCLIDSKGYLRCSIQITAGIKII</sequence>
<name>A0ACC1XGF2_MELAZ</name>
<gene>
    <name evidence="1" type="ORF">OWV82_016141</name>
</gene>
<evidence type="ECO:0000313" key="2">
    <source>
        <dbReference type="Proteomes" id="UP001164539"/>
    </source>
</evidence>
<organism evidence="1 2">
    <name type="scientific">Melia azedarach</name>
    <name type="common">Chinaberry tree</name>
    <dbReference type="NCBI Taxonomy" id="155640"/>
    <lineage>
        <taxon>Eukaryota</taxon>
        <taxon>Viridiplantae</taxon>
        <taxon>Streptophyta</taxon>
        <taxon>Embryophyta</taxon>
        <taxon>Tracheophyta</taxon>
        <taxon>Spermatophyta</taxon>
        <taxon>Magnoliopsida</taxon>
        <taxon>eudicotyledons</taxon>
        <taxon>Gunneridae</taxon>
        <taxon>Pentapetalae</taxon>
        <taxon>rosids</taxon>
        <taxon>malvids</taxon>
        <taxon>Sapindales</taxon>
        <taxon>Meliaceae</taxon>
        <taxon>Melia</taxon>
    </lineage>
</organism>
<accession>A0ACC1XGF2</accession>
<proteinExistence type="predicted"/>
<dbReference type="EMBL" id="CM051402">
    <property type="protein sequence ID" value="KAJ4709887.1"/>
    <property type="molecule type" value="Genomic_DNA"/>
</dbReference>
<protein>
    <submittedName>
        <fullName evidence="1">Rust resistance kinase Lr10-like</fullName>
    </submittedName>
</protein>
<comment type="caution">
    <text evidence="1">The sequence shown here is derived from an EMBL/GenBank/DDBJ whole genome shotgun (WGS) entry which is preliminary data.</text>
</comment>
<reference evidence="1 2" key="1">
    <citation type="journal article" date="2023" name="Science">
        <title>Complex scaffold remodeling in plant triterpene biosynthesis.</title>
        <authorList>
            <person name="De La Pena R."/>
            <person name="Hodgson H."/>
            <person name="Liu J.C."/>
            <person name="Stephenson M.J."/>
            <person name="Martin A.C."/>
            <person name="Owen C."/>
            <person name="Harkess A."/>
            <person name="Leebens-Mack J."/>
            <person name="Jimenez L.E."/>
            <person name="Osbourn A."/>
            <person name="Sattely E.S."/>
        </authorList>
    </citation>
    <scope>NUCLEOTIDE SEQUENCE [LARGE SCALE GENOMIC DNA]</scope>
    <source>
        <strain evidence="2">cv. JPN11</strain>
        <tissue evidence="1">Leaf</tissue>
    </source>
</reference>